<organism evidence="16 17">
    <name type="scientific">Odoribacter splanchnicus</name>
    <dbReference type="NCBI Taxonomy" id="28118"/>
    <lineage>
        <taxon>Bacteria</taxon>
        <taxon>Pseudomonadati</taxon>
        <taxon>Bacteroidota</taxon>
        <taxon>Bacteroidia</taxon>
        <taxon>Bacteroidales</taxon>
        <taxon>Odoribacteraceae</taxon>
        <taxon>Odoribacter</taxon>
    </lineage>
</organism>
<dbReference type="EC" id="3.2.2.31" evidence="4 14"/>
<dbReference type="Pfam" id="PF14815">
    <property type="entry name" value="NUDIX_4"/>
    <property type="match status" value="1"/>
</dbReference>
<dbReference type="InterPro" id="IPR015797">
    <property type="entry name" value="NUDIX_hydrolase-like_dom_sf"/>
</dbReference>
<accession>A0A412TM37</accession>
<dbReference type="GO" id="GO:0034039">
    <property type="term" value="F:8-oxo-7,8-dihydroguanine DNA N-glycosylase activity"/>
    <property type="evidence" value="ECO:0007669"/>
    <property type="project" value="TreeGrafter"/>
</dbReference>
<dbReference type="SUPFAM" id="SSF48150">
    <property type="entry name" value="DNA-glycosylase"/>
    <property type="match status" value="1"/>
</dbReference>
<evidence type="ECO:0000256" key="4">
    <source>
        <dbReference type="ARBA" id="ARBA00012045"/>
    </source>
</evidence>
<dbReference type="Gene3D" id="1.10.340.30">
    <property type="entry name" value="Hypothetical protein, domain 2"/>
    <property type="match status" value="1"/>
</dbReference>
<dbReference type="InterPro" id="IPR044298">
    <property type="entry name" value="MIG/MutY"/>
</dbReference>
<dbReference type="SUPFAM" id="SSF55811">
    <property type="entry name" value="Nudix"/>
    <property type="match status" value="1"/>
</dbReference>
<evidence type="ECO:0000313" key="17">
    <source>
        <dbReference type="Proteomes" id="UP000284243"/>
    </source>
</evidence>
<dbReference type="GO" id="GO:0006298">
    <property type="term" value="P:mismatch repair"/>
    <property type="evidence" value="ECO:0007669"/>
    <property type="project" value="TreeGrafter"/>
</dbReference>
<evidence type="ECO:0000256" key="7">
    <source>
        <dbReference type="ARBA" id="ARBA00022723"/>
    </source>
</evidence>
<dbReference type="InterPro" id="IPR023170">
    <property type="entry name" value="HhH_base_excis_C"/>
</dbReference>
<dbReference type="CDD" id="cd00056">
    <property type="entry name" value="ENDO3c"/>
    <property type="match status" value="1"/>
</dbReference>
<comment type="cofactor">
    <cofactor evidence="14">
        <name>[4Fe-4S] cluster</name>
        <dbReference type="ChEBI" id="CHEBI:49883"/>
    </cofactor>
    <text evidence="14">Binds 1 [4Fe-4S] cluster.</text>
</comment>
<dbReference type="Proteomes" id="UP000284243">
    <property type="component" value="Unassembled WGS sequence"/>
</dbReference>
<dbReference type="InterPro" id="IPR005760">
    <property type="entry name" value="A/G_AdeGlyc_MutY"/>
</dbReference>
<evidence type="ECO:0000256" key="2">
    <source>
        <dbReference type="ARBA" id="ARBA00002933"/>
    </source>
</evidence>
<evidence type="ECO:0000256" key="6">
    <source>
        <dbReference type="ARBA" id="ARBA00022485"/>
    </source>
</evidence>
<evidence type="ECO:0000256" key="3">
    <source>
        <dbReference type="ARBA" id="ARBA00008343"/>
    </source>
</evidence>
<protein>
    <recommendedName>
        <fullName evidence="5 14">Adenine DNA glycosylase</fullName>
        <ecNumber evidence="4 14">3.2.2.31</ecNumber>
    </recommendedName>
</protein>
<dbReference type="GO" id="GO:0051539">
    <property type="term" value="F:4 iron, 4 sulfur cluster binding"/>
    <property type="evidence" value="ECO:0007669"/>
    <property type="project" value="UniProtKB-UniRule"/>
</dbReference>
<dbReference type="Gene3D" id="3.90.79.10">
    <property type="entry name" value="Nucleoside Triphosphate Pyrophosphohydrolase"/>
    <property type="match status" value="1"/>
</dbReference>
<dbReference type="EMBL" id="QRYC01000025">
    <property type="protein sequence ID" value="RGU54830.1"/>
    <property type="molecule type" value="Genomic_DNA"/>
</dbReference>
<dbReference type="InterPro" id="IPR000445">
    <property type="entry name" value="HhH_motif"/>
</dbReference>
<gene>
    <name evidence="16" type="primary">mutY</name>
    <name evidence="16" type="ORF">DWW57_14685</name>
</gene>
<name>A0A412TM37_9BACT</name>
<dbReference type="CDD" id="cd03431">
    <property type="entry name" value="NUDIX_DNA_Glycosylase_C-MutY"/>
    <property type="match status" value="1"/>
</dbReference>
<dbReference type="AlphaFoldDB" id="A0A412TM37"/>
<evidence type="ECO:0000256" key="11">
    <source>
        <dbReference type="ARBA" id="ARBA00023014"/>
    </source>
</evidence>
<keyword evidence="6" id="KW-0004">4Fe-4S</keyword>
<dbReference type="GO" id="GO:0032357">
    <property type="term" value="F:oxidized purine DNA binding"/>
    <property type="evidence" value="ECO:0007669"/>
    <property type="project" value="TreeGrafter"/>
</dbReference>
<dbReference type="GO" id="GO:0035485">
    <property type="term" value="F:adenine/guanine mispair binding"/>
    <property type="evidence" value="ECO:0007669"/>
    <property type="project" value="TreeGrafter"/>
</dbReference>
<dbReference type="GO" id="GO:0046872">
    <property type="term" value="F:metal ion binding"/>
    <property type="evidence" value="ECO:0007669"/>
    <property type="project" value="UniProtKB-UniRule"/>
</dbReference>
<sequence>MVDIAATLIHWYAENKRELPWRETTDPYRIWISEIILQQTRVVQGLEYFNRFMLRFPDVRALAEAPGDEVMKYWQGLGYYSRARNLHAAAKEIVEKFGGEFPRNYSDVLTLKGIGEYTAAAICSFAWKLPYAVVDGNVYRVLARIFGIDTPIDSNAGKKVFSGLAAELLDRQHPDLYNQAIMDFGAIQCTPKVPVCLYCPLRENCVALASGQVEKLPVKAGKAVVKPRYFNYLHIHCRGVNLLARREAKDIWQNLYEYPLIETGQETELEVLQQTPAYLELMQEAGEIQILRSFIMPKHVLSHRIIYARFYEIEVERFSPAMQRFLQVPEEELEQYAVSRLIALYREK</sequence>
<dbReference type="SMART" id="SM00478">
    <property type="entry name" value="ENDO3c"/>
    <property type="match status" value="1"/>
</dbReference>
<evidence type="ECO:0000259" key="15">
    <source>
        <dbReference type="SMART" id="SM00478"/>
    </source>
</evidence>
<dbReference type="RefSeq" id="WP_046403509.1">
    <property type="nucleotide sequence ID" value="NZ_JADNDE010000061.1"/>
</dbReference>
<keyword evidence="11" id="KW-0411">Iron-sulfur</keyword>
<keyword evidence="12" id="KW-0234">DNA repair</keyword>
<dbReference type="Pfam" id="PF00633">
    <property type="entry name" value="HHH"/>
    <property type="match status" value="1"/>
</dbReference>
<keyword evidence="10 14" id="KW-0408">Iron</keyword>
<comment type="catalytic activity">
    <reaction evidence="1 14">
        <text>Hydrolyzes free adenine bases from 7,8-dihydro-8-oxoguanine:adenine mismatched double-stranded DNA, leaving an apurinic site.</text>
        <dbReference type="EC" id="3.2.2.31"/>
    </reaction>
</comment>
<comment type="caution">
    <text evidence="16">The sequence shown here is derived from an EMBL/GenBank/DDBJ whole genome shotgun (WGS) entry which is preliminary data.</text>
</comment>
<dbReference type="GO" id="GO:0000701">
    <property type="term" value="F:purine-specific mismatch base pair DNA N-glycosylase activity"/>
    <property type="evidence" value="ECO:0007669"/>
    <property type="project" value="UniProtKB-EC"/>
</dbReference>
<keyword evidence="8 14" id="KW-0227">DNA damage</keyword>
<dbReference type="Pfam" id="PF00730">
    <property type="entry name" value="HhH-GPD"/>
    <property type="match status" value="1"/>
</dbReference>
<feature type="domain" description="HhH-GPD" evidence="15">
    <location>
        <begin position="36"/>
        <end position="187"/>
    </location>
</feature>
<dbReference type="NCBIfam" id="TIGR01084">
    <property type="entry name" value="mutY"/>
    <property type="match status" value="1"/>
</dbReference>
<evidence type="ECO:0000256" key="12">
    <source>
        <dbReference type="ARBA" id="ARBA00023204"/>
    </source>
</evidence>
<evidence type="ECO:0000256" key="10">
    <source>
        <dbReference type="ARBA" id="ARBA00023004"/>
    </source>
</evidence>
<dbReference type="FunFam" id="1.10.340.30:FF:000010">
    <property type="entry name" value="Adenine DNA glycosylase"/>
    <property type="match status" value="1"/>
</dbReference>
<evidence type="ECO:0000256" key="8">
    <source>
        <dbReference type="ARBA" id="ARBA00022763"/>
    </source>
</evidence>
<dbReference type="InterPro" id="IPR029119">
    <property type="entry name" value="MutY_C"/>
</dbReference>
<dbReference type="InterPro" id="IPR003265">
    <property type="entry name" value="HhH-GPD_domain"/>
</dbReference>
<comment type="similarity">
    <text evidence="3 14">Belongs to the Nth/MutY family.</text>
</comment>
<comment type="function">
    <text evidence="2">Adenine glycosylase active on G-A mispairs. MutY also corrects error-prone DNA synthesis past GO lesions which are due to the oxidatively damaged form of guanine: 7,8-dihydro-8-oxoguanine (8-oxo-dGTP).</text>
</comment>
<dbReference type="PANTHER" id="PTHR42944">
    <property type="entry name" value="ADENINE DNA GLYCOSYLASE"/>
    <property type="match status" value="1"/>
</dbReference>
<evidence type="ECO:0000256" key="13">
    <source>
        <dbReference type="ARBA" id="ARBA00023295"/>
    </source>
</evidence>
<keyword evidence="7" id="KW-0479">Metal-binding</keyword>
<evidence type="ECO:0000256" key="1">
    <source>
        <dbReference type="ARBA" id="ARBA00000843"/>
    </source>
</evidence>
<dbReference type="GO" id="GO:0006284">
    <property type="term" value="P:base-excision repair"/>
    <property type="evidence" value="ECO:0007669"/>
    <property type="project" value="UniProtKB-UniRule"/>
</dbReference>
<keyword evidence="9" id="KW-0378">Hydrolase</keyword>
<dbReference type="InterPro" id="IPR011257">
    <property type="entry name" value="DNA_glycosylase"/>
</dbReference>
<evidence type="ECO:0000256" key="14">
    <source>
        <dbReference type="RuleBase" id="RU365096"/>
    </source>
</evidence>
<proteinExistence type="inferred from homology"/>
<dbReference type="PANTHER" id="PTHR42944:SF1">
    <property type="entry name" value="ADENINE DNA GLYCOSYLASE"/>
    <property type="match status" value="1"/>
</dbReference>
<evidence type="ECO:0000256" key="5">
    <source>
        <dbReference type="ARBA" id="ARBA00022023"/>
    </source>
</evidence>
<keyword evidence="13 14" id="KW-0326">Glycosidase</keyword>
<reference evidence="16 17" key="1">
    <citation type="submission" date="2018-08" db="EMBL/GenBank/DDBJ databases">
        <title>A genome reference for cultivated species of the human gut microbiota.</title>
        <authorList>
            <person name="Zou Y."/>
            <person name="Xue W."/>
            <person name="Luo G."/>
        </authorList>
    </citation>
    <scope>NUCLEOTIDE SEQUENCE [LARGE SCALE GENOMIC DNA]</scope>
    <source>
        <strain evidence="16 17">AF16-14</strain>
    </source>
</reference>
<evidence type="ECO:0000313" key="16">
    <source>
        <dbReference type="EMBL" id="RGU54830.1"/>
    </source>
</evidence>
<dbReference type="Gene3D" id="1.10.1670.10">
    <property type="entry name" value="Helix-hairpin-Helix base-excision DNA repair enzymes (C-terminal)"/>
    <property type="match status" value="1"/>
</dbReference>
<evidence type="ECO:0000256" key="9">
    <source>
        <dbReference type="ARBA" id="ARBA00022801"/>
    </source>
</evidence>